<dbReference type="InterPro" id="IPR011010">
    <property type="entry name" value="DNA_brk_join_enz"/>
</dbReference>
<proteinExistence type="predicted"/>
<dbReference type="GO" id="GO:0003677">
    <property type="term" value="F:DNA binding"/>
    <property type="evidence" value="ECO:0007669"/>
    <property type="project" value="InterPro"/>
</dbReference>
<dbReference type="PATRIC" id="fig|280505.15.peg.948"/>
<keyword evidence="1" id="KW-0233">DNA recombination</keyword>
<evidence type="ECO:0000256" key="1">
    <source>
        <dbReference type="ARBA" id="ARBA00023172"/>
    </source>
</evidence>
<reference evidence="2 3" key="1">
    <citation type="journal article" date="2015" name="PLoS Negl. Trop. Dis.">
        <title>Distribution of Plasmids in Distinct Leptospira Pathogenic Species.</title>
        <authorList>
            <person name="Wang Y."/>
            <person name="Zhuang X."/>
            <person name="Zhong Y."/>
            <person name="Zhang C."/>
            <person name="Zhang Y."/>
            <person name="Zeng L."/>
            <person name="Zhu Y."/>
            <person name="He P."/>
            <person name="Dong K."/>
            <person name="Pal U."/>
            <person name="Guo X."/>
            <person name="Qin J."/>
        </authorList>
    </citation>
    <scope>NUCLEOTIDE SEQUENCE [LARGE SCALE GENOMIC DNA]</scope>
    <source>
        <strain evidence="2 3">56604</strain>
    </source>
</reference>
<dbReference type="Gene3D" id="1.10.443.10">
    <property type="entry name" value="Intergrase catalytic core"/>
    <property type="match status" value="1"/>
</dbReference>
<organism evidence="2">
    <name type="scientific">Leptospira borgpetersenii serovar Ballum</name>
    <dbReference type="NCBI Taxonomy" id="280505"/>
    <lineage>
        <taxon>Bacteria</taxon>
        <taxon>Pseudomonadati</taxon>
        <taxon>Spirochaetota</taxon>
        <taxon>Spirochaetia</taxon>
        <taxon>Leptospirales</taxon>
        <taxon>Leptospiraceae</taxon>
        <taxon>Leptospira</taxon>
    </lineage>
</organism>
<gene>
    <name evidence="2" type="ORF">LBBP_00970</name>
</gene>
<sequence length="99" mass="11398">MSIRSNVINIKEYQNRRTNVPRRSNPETGLMLGKGLTDQSVIELSKRFSNPITERDFRNRAFFTLMSQTGLRAKEIISLRFSQLFYAPSGEMLRAGLKT</sequence>
<dbReference type="SUPFAM" id="SSF56349">
    <property type="entry name" value="DNA breaking-rejoining enzymes"/>
    <property type="match status" value="1"/>
</dbReference>
<dbReference type="GO" id="GO:0006310">
    <property type="term" value="P:DNA recombination"/>
    <property type="evidence" value="ECO:0007669"/>
    <property type="project" value="UniProtKB-KW"/>
</dbReference>
<name>A0A0S2INN5_LEPBO</name>
<dbReference type="GO" id="GO:0015074">
    <property type="term" value="P:DNA integration"/>
    <property type="evidence" value="ECO:0007669"/>
    <property type="project" value="InterPro"/>
</dbReference>
<dbReference type="AlphaFoldDB" id="A0A0S2INN5"/>
<evidence type="ECO:0000313" key="3">
    <source>
        <dbReference type="Proteomes" id="UP000058857"/>
    </source>
</evidence>
<dbReference type="EMBL" id="CP012029">
    <property type="protein sequence ID" value="ALO25284.1"/>
    <property type="molecule type" value="Genomic_DNA"/>
</dbReference>
<protein>
    <submittedName>
        <fullName evidence="2">Site-specific recombinase, phage integrase domain protein</fullName>
    </submittedName>
</protein>
<evidence type="ECO:0000313" key="2">
    <source>
        <dbReference type="EMBL" id="ALO25284.1"/>
    </source>
</evidence>
<dbReference type="InterPro" id="IPR013762">
    <property type="entry name" value="Integrase-like_cat_sf"/>
</dbReference>
<accession>A0A0S2INN5</accession>
<dbReference type="Proteomes" id="UP000058857">
    <property type="component" value="Chromosome 1"/>
</dbReference>